<accession>A0A1G1XV57</accession>
<proteinExistence type="predicted"/>
<evidence type="ECO:0000259" key="4">
    <source>
        <dbReference type="PROSITE" id="PS50853"/>
    </source>
</evidence>
<dbReference type="AlphaFoldDB" id="A0A1G1XV57"/>
<gene>
    <name evidence="5" type="ORF">A2731_01615</name>
</gene>
<feature type="compositionally biased region" description="Acidic residues" evidence="2">
    <location>
        <begin position="222"/>
        <end position="232"/>
    </location>
</feature>
<dbReference type="CDD" id="cd00063">
    <property type="entry name" value="FN3"/>
    <property type="match status" value="2"/>
</dbReference>
<evidence type="ECO:0000313" key="5">
    <source>
        <dbReference type="EMBL" id="OGY43496.1"/>
    </source>
</evidence>
<dbReference type="PROSITE" id="PS50853">
    <property type="entry name" value="FN3"/>
    <property type="match status" value="3"/>
</dbReference>
<feature type="domain" description="Fibronectin type-III" evidence="4">
    <location>
        <begin position="331"/>
        <end position="424"/>
    </location>
</feature>
<dbReference type="PANTHER" id="PTHR22953:SF153">
    <property type="entry name" value="PURPLE ACID PHOSPHATASE"/>
    <property type="match status" value="1"/>
</dbReference>
<evidence type="ECO:0000313" key="6">
    <source>
        <dbReference type="Proteomes" id="UP000176241"/>
    </source>
</evidence>
<dbReference type="InterPro" id="IPR008963">
    <property type="entry name" value="Purple_acid_Pase-like_N"/>
</dbReference>
<feature type="signal peptide" evidence="3">
    <location>
        <begin position="1"/>
        <end position="25"/>
    </location>
</feature>
<dbReference type="Proteomes" id="UP000176241">
    <property type="component" value="Unassembled WGS sequence"/>
</dbReference>
<feature type="domain" description="Fibronectin type-III" evidence="4">
    <location>
        <begin position="429"/>
        <end position="521"/>
    </location>
</feature>
<keyword evidence="1 3" id="KW-0732">Signal</keyword>
<dbReference type="PANTHER" id="PTHR22953">
    <property type="entry name" value="ACID PHOSPHATASE RELATED"/>
    <property type="match status" value="1"/>
</dbReference>
<dbReference type="InterPro" id="IPR003961">
    <property type="entry name" value="FN3_dom"/>
</dbReference>
<dbReference type="SMART" id="SM00060">
    <property type="entry name" value="FN3"/>
    <property type="match status" value="3"/>
</dbReference>
<dbReference type="GO" id="GO:0046872">
    <property type="term" value="F:metal ion binding"/>
    <property type="evidence" value="ECO:0007669"/>
    <property type="project" value="InterPro"/>
</dbReference>
<dbReference type="InterPro" id="IPR013783">
    <property type="entry name" value="Ig-like_fold"/>
</dbReference>
<dbReference type="Gene3D" id="2.60.40.380">
    <property type="entry name" value="Purple acid phosphatase-like, N-terminal"/>
    <property type="match status" value="2"/>
</dbReference>
<dbReference type="STRING" id="1797533.A2731_01615"/>
<comment type="caution">
    <text evidence="5">The sequence shown here is derived from an EMBL/GenBank/DDBJ whole genome shotgun (WGS) entry which is preliminary data.</text>
</comment>
<evidence type="ECO:0000256" key="2">
    <source>
        <dbReference type="SAM" id="MobiDB-lite"/>
    </source>
</evidence>
<reference evidence="5 6" key="1">
    <citation type="journal article" date="2016" name="Nat. Commun.">
        <title>Thousands of microbial genomes shed light on interconnected biogeochemical processes in an aquifer system.</title>
        <authorList>
            <person name="Anantharaman K."/>
            <person name="Brown C.T."/>
            <person name="Hug L.A."/>
            <person name="Sharon I."/>
            <person name="Castelle C.J."/>
            <person name="Probst A.J."/>
            <person name="Thomas B.C."/>
            <person name="Singh A."/>
            <person name="Wilkins M.J."/>
            <person name="Karaoz U."/>
            <person name="Brodie E.L."/>
            <person name="Williams K.H."/>
            <person name="Hubbard S.S."/>
            <person name="Banfield J.F."/>
        </authorList>
    </citation>
    <scope>NUCLEOTIDE SEQUENCE [LARGE SCALE GENOMIC DNA]</scope>
</reference>
<feature type="chain" id="PRO_5009581399" description="Fibronectin type-III domain-containing protein" evidence="3">
    <location>
        <begin position="26"/>
        <end position="521"/>
    </location>
</feature>
<organism evidence="5 6">
    <name type="scientific">Candidatus Buchananbacteria bacterium RIFCSPHIGHO2_01_FULL_39_8</name>
    <dbReference type="NCBI Taxonomy" id="1797533"/>
    <lineage>
        <taxon>Bacteria</taxon>
        <taxon>Candidatus Buchananiibacteriota</taxon>
    </lineage>
</organism>
<dbReference type="InterPro" id="IPR039331">
    <property type="entry name" value="PAPs-like"/>
</dbReference>
<feature type="region of interest" description="Disordered" evidence="2">
    <location>
        <begin position="201"/>
        <end position="232"/>
    </location>
</feature>
<dbReference type="EMBL" id="MHIC01000046">
    <property type="protein sequence ID" value="OGY43496.1"/>
    <property type="molecule type" value="Genomic_DNA"/>
</dbReference>
<name>A0A1G1XV57_9BACT</name>
<dbReference type="Pfam" id="PF16656">
    <property type="entry name" value="Pur_ac_phosph_N"/>
    <property type="match status" value="2"/>
</dbReference>
<evidence type="ECO:0000256" key="1">
    <source>
        <dbReference type="ARBA" id="ARBA00022729"/>
    </source>
</evidence>
<protein>
    <recommendedName>
        <fullName evidence="4">Fibronectin type-III domain-containing protein</fullName>
    </recommendedName>
</protein>
<evidence type="ECO:0000256" key="3">
    <source>
        <dbReference type="SAM" id="SignalP"/>
    </source>
</evidence>
<dbReference type="Gene3D" id="2.60.40.10">
    <property type="entry name" value="Immunoglobulins"/>
    <property type="match status" value="1"/>
</dbReference>
<dbReference type="SUPFAM" id="SSF49363">
    <property type="entry name" value="Purple acid phosphatase, N-terminal domain"/>
    <property type="match status" value="2"/>
</dbReference>
<dbReference type="GO" id="GO:0003993">
    <property type="term" value="F:acid phosphatase activity"/>
    <property type="evidence" value="ECO:0007669"/>
    <property type="project" value="InterPro"/>
</dbReference>
<sequence length="521" mass="55937">MKKLIYVVVSLALIANALALMPVNAATTLAPDTIIKGESQSTLYYYAADGKRYAFPNDKVYFSWFTNFDDVVELSDEELAQIPLGGVVHYRPGVLLVKIQTDSKVYAVSNKGVLRWIKTEALARAFYGDNWAHLVDDIPASFFAHYVIGLPIMLIADYDADSEVSSAPSITHGEGLKLGHLKRGSDTDKCRAIPAVPAHKIGQKGPATPAVPARDCAREKHDDDDDEDDDELTISSINVTSSTSTAMVTWFTDEKATGKVTYNSVSLGTATSTNQMVSSSSLVKFHSFLLTGLSPATQYYYQVESTDEDGNTAKSEEKTFTTLSSTTDTTAPTLSNITATPAITSATVNWNTNEAATSVVVYADENLATSSTSQTISNSALVTSHSLNLTGLTASTTYYYIVKSADANGNLASSTEKTFTTQPVADVTPPIISNLQEQTSTTTTTINWTTDELSTSYLKYALQNLETATTSWSSSSGILTTSHSLMATGLTASTTYYYLVQSTDASGNIASSTQQTFSTTP</sequence>
<feature type="domain" description="Fibronectin type-III" evidence="4">
    <location>
        <begin position="233"/>
        <end position="325"/>
    </location>
</feature>
<dbReference type="InterPro" id="IPR015914">
    <property type="entry name" value="PAPs_N"/>
</dbReference>